<sequence>MSNTLILTLIWLAAVGAAVVLASFAIKAMRPIPATPERLPWAPDIPVRYVTVNGIRLRHIAAGEGPALVLLHTLRTQLDLSGKVVLALAKHFTVYAVPADYWNTGTAENVIRIAMLRATLAKCA</sequence>
<dbReference type="RefSeq" id="WP_085214095.1">
    <property type="nucleotide sequence ID" value="NZ_FXAM01000001.1"/>
</dbReference>
<dbReference type="AlphaFoldDB" id="A0A1Y6D4A3"/>
<dbReference type="InterPro" id="IPR029058">
    <property type="entry name" value="AB_hydrolase_fold"/>
</dbReference>
<reference evidence="1 2" key="1">
    <citation type="submission" date="2016-12" db="EMBL/GenBank/DDBJ databases">
        <authorList>
            <person name="Song W.-J."/>
            <person name="Kurnit D.M."/>
        </authorList>
    </citation>
    <scope>NUCLEOTIDE SEQUENCE [LARGE SCALE GENOMIC DNA]</scope>
    <source>
        <strain evidence="1 2">175</strain>
    </source>
</reference>
<organism evidence="1 2">
    <name type="scientific">Methylomagnum ishizawai</name>
    <dbReference type="NCBI Taxonomy" id="1760988"/>
    <lineage>
        <taxon>Bacteria</taxon>
        <taxon>Pseudomonadati</taxon>
        <taxon>Pseudomonadota</taxon>
        <taxon>Gammaproteobacteria</taxon>
        <taxon>Methylococcales</taxon>
        <taxon>Methylococcaceae</taxon>
        <taxon>Methylomagnum</taxon>
    </lineage>
</organism>
<dbReference type="Proteomes" id="UP000192923">
    <property type="component" value="Unassembled WGS sequence"/>
</dbReference>
<dbReference type="STRING" id="1760988.SAMN02949497_3045"/>
<evidence type="ECO:0000313" key="1">
    <source>
        <dbReference type="EMBL" id="SMF95673.1"/>
    </source>
</evidence>
<name>A0A1Y6D4A3_9GAMM</name>
<keyword evidence="2" id="KW-1185">Reference proteome</keyword>
<evidence type="ECO:0000313" key="2">
    <source>
        <dbReference type="Proteomes" id="UP000192923"/>
    </source>
</evidence>
<protein>
    <submittedName>
        <fullName evidence="1">Uncharacterized protein</fullName>
    </submittedName>
</protein>
<dbReference type="EMBL" id="FXAM01000001">
    <property type="protein sequence ID" value="SMF95673.1"/>
    <property type="molecule type" value="Genomic_DNA"/>
</dbReference>
<dbReference type="SUPFAM" id="SSF53474">
    <property type="entry name" value="alpha/beta-Hydrolases"/>
    <property type="match status" value="1"/>
</dbReference>
<dbReference type="Gene3D" id="3.40.50.1820">
    <property type="entry name" value="alpha/beta hydrolase"/>
    <property type="match status" value="1"/>
</dbReference>
<proteinExistence type="predicted"/>
<accession>A0A1Y6D4A3</accession>
<dbReference type="OrthoDB" id="9780765at2"/>
<gene>
    <name evidence="1" type="ORF">SAMN02949497_3045</name>
</gene>